<dbReference type="InterPro" id="IPR047655">
    <property type="entry name" value="Transpos_IS630-like"/>
</dbReference>
<keyword evidence="2" id="KW-0540">Nuclease</keyword>
<dbReference type="InterPro" id="IPR038717">
    <property type="entry name" value="Tc1-like_DDE_dom"/>
</dbReference>
<organism evidence="2 3">
    <name type="scientific">Candidatus Argoarchaeum ethanivorans</name>
    <dbReference type="NCBI Taxonomy" id="2608793"/>
    <lineage>
        <taxon>Archaea</taxon>
        <taxon>Methanobacteriati</taxon>
        <taxon>Methanobacteriota</taxon>
        <taxon>Stenosarchaea group</taxon>
        <taxon>Methanomicrobia</taxon>
        <taxon>Methanosarcinales</taxon>
        <taxon>Methanosarcinales incertae sedis</taxon>
        <taxon>GOM Arc I cluster</taxon>
        <taxon>Candidatus Argoarchaeum</taxon>
    </lineage>
</organism>
<evidence type="ECO:0000313" key="2">
    <source>
        <dbReference type="EMBL" id="CAD6492683.1"/>
    </source>
</evidence>
<keyword evidence="2" id="KW-0255">Endonuclease</keyword>
<dbReference type="AlphaFoldDB" id="A0A811TAN0"/>
<accession>A0A811TAN0</accession>
<dbReference type="EMBL" id="CAJHIQ010000017">
    <property type="protein sequence ID" value="CAD6492683.1"/>
    <property type="molecule type" value="Genomic_DNA"/>
</dbReference>
<dbReference type="GO" id="GO:0004519">
    <property type="term" value="F:endonuclease activity"/>
    <property type="evidence" value="ECO:0007669"/>
    <property type="project" value="UniProtKB-KW"/>
</dbReference>
<name>A0A811TAN0_9EURY</name>
<dbReference type="Pfam" id="PF13358">
    <property type="entry name" value="DDE_3"/>
    <property type="match status" value="1"/>
</dbReference>
<protein>
    <submittedName>
        <fullName evidence="2">DDE superfamily endonuclease</fullName>
    </submittedName>
</protein>
<reference evidence="2" key="1">
    <citation type="submission" date="2020-10" db="EMBL/GenBank/DDBJ databases">
        <authorList>
            <person name="Hahn C.J."/>
            <person name="Laso-Perez R."/>
            <person name="Vulcano F."/>
            <person name="Vaziourakis K.-M."/>
            <person name="Stokke R."/>
            <person name="Steen I.H."/>
            <person name="Teske A."/>
            <person name="Boetius A."/>
            <person name="Liebeke M."/>
            <person name="Amann R."/>
            <person name="Knittel K."/>
        </authorList>
    </citation>
    <scope>NUCLEOTIDE SEQUENCE</scope>
    <source>
        <strain evidence="2">Gfbio:e3339647-f889-4370-9287-4fb5cb688e4c:AG392M11_GoMArc1</strain>
    </source>
</reference>
<keyword evidence="2" id="KW-0378">Hydrolase</keyword>
<proteinExistence type="predicted"/>
<evidence type="ECO:0000259" key="1">
    <source>
        <dbReference type="Pfam" id="PF13358"/>
    </source>
</evidence>
<comment type="caution">
    <text evidence="2">The sequence shown here is derived from an EMBL/GenBank/DDBJ whole genome shotgun (WGS) entry which is preliminary data.</text>
</comment>
<dbReference type="NCBIfam" id="NF033545">
    <property type="entry name" value="transpos_IS630"/>
    <property type="match status" value="1"/>
</dbReference>
<gene>
    <name evidence="2" type="ORF">DIAAKJNI_00359</name>
</gene>
<sequence length="211" mass="24697">MFANMEMVLYVYKRPFDPRYPVVCMDESPKQLIAETRTPIPATPGHPNMHDYEYRRCGMCNIFLAGEPLAGTRMVKITERKTKRDWARFIEEIANQYETAEKITLVMDNLNTHVPGSLYETFQPDKAKAILGRFEFVYTPKHGSWLNMAEIELNVLTGQCLNRRIDDIEVVRKEVLAWQEFRNNKNAKVNWQFTAEDARIKLSRLYPTLES</sequence>
<dbReference type="Proteomes" id="UP000639006">
    <property type="component" value="Unassembled WGS sequence"/>
</dbReference>
<evidence type="ECO:0000313" key="3">
    <source>
        <dbReference type="Proteomes" id="UP000639006"/>
    </source>
</evidence>
<feature type="domain" description="Tc1-like transposase DDE" evidence="1">
    <location>
        <begin position="21"/>
        <end position="169"/>
    </location>
</feature>